<dbReference type="Gene3D" id="3.30.465.10">
    <property type="match status" value="1"/>
</dbReference>
<protein>
    <submittedName>
        <fullName evidence="5">FAD binding domain-containing protein</fullName>
    </submittedName>
</protein>
<dbReference type="Proteomes" id="UP001602245">
    <property type="component" value="Unassembled WGS sequence"/>
</dbReference>
<keyword evidence="3" id="KW-0560">Oxidoreductase</keyword>
<dbReference type="EMBL" id="JBIAZU010000001">
    <property type="protein sequence ID" value="MFF5287987.1"/>
    <property type="molecule type" value="Genomic_DNA"/>
</dbReference>
<comment type="caution">
    <text evidence="5">The sequence shown here is derived from an EMBL/GenBank/DDBJ whole genome shotgun (WGS) entry which is preliminary data.</text>
</comment>
<evidence type="ECO:0000313" key="6">
    <source>
        <dbReference type="Proteomes" id="UP001602245"/>
    </source>
</evidence>
<gene>
    <name evidence="5" type="ORF">ACFY35_01015</name>
</gene>
<dbReference type="Gene3D" id="3.30.43.10">
    <property type="entry name" value="Uridine Diphospho-n-acetylenolpyruvylglucosamine Reductase, domain 2"/>
    <property type="match status" value="1"/>
</dbReference>
<dbReference type="InterPro" id="IPR005107">
    <property type="entry name" value="CO_DH_flav_C"/>
</dbReference>
<dbReference type="SUPFAM" id="SSF55447">
    <property type="entry name" value="CO dehydrogenase flavoprotein C-terminal domain-like"/>
    <property type="match status" value="1"/>
</dbReference>
<organism evidence="5 6">
    <name type="scientific">Paractinoplanes globisporus</name>
    <dbReference type="NCBI Taxonomy" id="113565"/>
    <lineage>
        <taxon>Bacteria</taxon>
        <taxon>Bacillati</taxon>
        <taxon>Actinomycetota</taxon>
        <taxon>Actinomycetes</taxon>
        <taxon>Micromonosporales</taxon>
        <taxon>Micromonosporaceae</taxon>
        <taxon>Paractinoplanes</taxon>
    </lineage>
</organism>
<dbReference type="InterPro" id="IPR016167">
    <property type="entry name" value="FAD-bd_PCMH_sub1"/>
</dbReference>
<dbReference type="SUPFAM" id="SSF56176">
    <property type="entry name" value="FAD-binding/transporter-associated domain-like"/>
    <property type="match status" value="1"/>
</dbReference>
<evidence type="ECO:0000256" key="1">
    <source>
        <dbReference type="ARBA" id="ARBA00022630"/>
    </source>
</evidence>
<dbReference type="InterPro" id="IPR002346">
    <property type="entry name" value="Mopterin_DH_FAD-bd"/>
</dbReference>
<evidence type="ECO:0000313" key="5">
    <source>
        <dbReference type="EMBL" id="MFF5287987.1"/>
    </source>
</evidence>
<sequence length="284" mass="29360">MIPVAFDYLRASSVDEAVAALAGAGEDAKILAGGQSLLPVLRLRLSAPSLLVDLGGVPELRGVREEGDSLVIGAMTTHDEVSTSPLVRQFAPLLATMAATIGDRQVRHRGTLGGSLSHADPAADMPAAAAAVEARYVLAGPNGRRVVPASDFAVDLFTTALGDDEVLVEVQVPKLEGWGSHYEKFHRMVQAWAIVGVAAMVRRDDGAIASARVTLTNMGPTALRATALEQALAGCAADRAAIEQACAVAAEGTSPRDDLTASAEYRRHLVQVLAGRAVAAAAGV</sequence>
<name>A0ABW6W7Y3_9ACTN</name>
<dbReference type="InterPro" id="IPR051312">
    <property type="entry name" value="Diverse_Substr_Oxidored"/>
</dbReference>
<dbReference type="RefSeq" id="WP_020518418.1">
    <property type="nucleotide sequence ID" value="NZ_JBIAZU010000001.1"/>
</dbReference>
<evidence type="ECO:0000256" key="3">
    <source>
        <dbReference type="ARBA" id="ARBA00023002"/>
    </source>
</evidence>
<dbReference type="InterPro" id="IPR036318">
    <property type="entry name" value="FAD-bd_PCMH-like_sf"/>
</dbReference>
<evidence type="ECO:0000259" key="4">
    <source>
        <dbReference type="PROSITE" id="PS51387"/>
    </source>
</evidence>
<evidence type="ECO:0000256" key="2">
    <source>
        <dbReference type="ARBA" id="ARBA00022827"/>
    </source>
</evidence>
<feature type="domain" description="FAD-binding PCMH-type" evidence="4">
    <location>
        <begin position="1"/>
        <end position="177"/>
    </location>
</feature>
<dbReference type="PANTHER" id="PTHR42659:SF2">
    <property type="entry name" value="XANTHINE DEHYDROGENASE SUBUNIT C-RELATED"/>
    <property type="match status" value="1"/>
</dbReference>
<dbReference type="Gene3D" id="3.30.390.50">
    <property type="entry name" value="CO dehydrogenase flavoprotein, C-terminal domain"/>
    <property type="match status" value="1"/>
</dbReference>
<dbReference type="InterPro" id="IPR036683">
    <property type="entry name" value="CO_DH_flav_C_dom_sf"/>
</dbReference>
<dbReference type="Pfam" id="PF00941">
    <property type="entry name" value="FAD_binding_5"/>
    <property type="match status" value="1"/>
</dbReference>
<proteinExistence type="predicted"/>
<dbReference type="InterPro" id="IPR016166">
    <property type="entry name" value="FAD-bd_PCMH"/>
</dbReference>
<accession>A0ABW6W7Y3</accession>
<dbReference type="PANTHER" id="PTHR42659">
    <property type="entry name" value="XANTHINE DEHYDROGENASE SUBUNIT C-RELATED"/>
    <property type="match status" value="1"/>
</dbReference>
<reference evidence="5 6" key="1">
    <citation type="submission" date="2024-10" db="EMBL/GenBank/DDBJ databases">
        <title>The Natural Products Discovery Center: Release of the First 8490 Sequenced Strains for Exploring Actinobacteria Biosynthetic Diversity.</title>
        <authorList>
            <person name="Kalkreuter E."/>
            <person name="Kautsar S.A."/>
            <person name="Yang D."/>
            <person name="Bader C.D."/>
            <person name="Teijaro C.N."/>
            <person name="Fluegel L."/>
            <person name="Davis C.M."/>
            <person name="Simpson J.R."/>
            <person name="Lauterbach L."/>
            <person name="Steele A.D."/>
            <person name="Gui C."/>
            <person name="Meng S."/>
            <person name="Li G."/>
            <person name="Viehrig K."/>
            <person name="Ye F."/>
            <person name="Su P."/>
            <person name="Kiefer A.F."/>
            <person name="Nichols A."/>
            <person name="Cepeda A.J."/>
            <person name="Yan W."/>
            <person name="Fan B."/>
            <person name="Jiang Y."/>
            <person name="Adhikari A."/>
            <person name="Zheng C.-J."/>
            <person name="Schuster L."/>
            <person name="Cowan T.M."/>
            <person name="Smanski M.J."/>
            <person name="Chevrette M.G."/>
            <person name="De Carvalho L.P.S."/>
            <person name="Shen B."/>
        </authorList>
    </citation>
    <scope>NUCLEOTIDE SEQUENCE [LARGE SCALE GENOMIC DNA]</scope>
    <source>
        <strain evidence="5 6">NPDC000087</strain>
    </source>
</reference>
<dbReference type="InterPro" id="IPR016169">
    <property type="entry name" value="FAD-bd_PCMH_sub2"/>
</dbReference>
<keyword evidence="6" id="KW-1185">Reference proteome</keyword>
<dbReference type="SMART" id="SM01092">
    <property type="entry name" value="CO_deh_flav_C"/>
    <property type="match status" value="1"/>
</dbReference>
<dbReference type="Pfam" id="PF03450">
    <property type="entry name" value="CO_deh_flav_C"/>
    <property type="match status" value="1"/>
</dbReference>
<dbReference type="PROSITE" id="PS51387">
    <property type="entry name" value="FAD_PCMH"/>
    <property type="match status" value="1"/>
</dbReference>
<keyword evidence="1" id="KW-0285">Flavoprotein</keyword>
<keyword evidence="2" id="KW-0274">FAD</keyword>